<dbReference type="Proteomes" id="UP000266841">
    <property type="component" value="Unassembled WGS sequence"/>
</dbReference>
<dbReference type="CDD" id="cd12408">
    <property type="entry name" value="RRM_eIF3G_like"/>
    <property type="match status" value="1"/>
</dbReference>
<dbReference type="GO" id="GO:0001732">
    <property type="term" value="P:formation of cytoplasmic translation initiation complex"/>
    <property type="evidence" value="ECO:0007669"/>
    <property type="project" value="UniProtKB-UniRule"/>
</dbReference>
<dbReference type="InterPro" id="IPR017334">
    <property type="entry name" value="eIF3_g"/>
</dbReference>
<dbReference type="GO" id="GO:0003723">
    <property type="term" value="F:RNA binding"/>
    <property type="evidence" value="ECO:0007669"/>
    <property type="project" value="UniProtKB-UniRule"/>
</dbReference>
<dbReference type="Pfam" id="PF00076">
    <property type="entry name" value="RRM_1"/>
    <property type="match status" value="1"/>
</dbReference>
<feature type="region of interest" description="Disordered" evidence="7">
    <location>
        <begin position="214"/>
        <end position="264"/>
    </location>
</feature>
<evidence type="ECO:0000259" key="8">
    <source>
        <dbReference type="PROSITE" id="PS50102"/>
    </source>
</evidence>
<dbReference type="EMBL" id="AGNL01047106">
    <property type="protein sequence ID" value="EJK47313.1"/>
    <property type="molecule type" value="Genomic_DNA"/>
</dbReference>
<dbReference type="HAMAP" id="MF_03006">
    <property type="entry name" value="eIF3g"/>
    <property type="match status" value="1"/>
</dbReference>
<feature type="region of interest" description="Disordered" evidence="7">
    <location>
        <begin position="1"/>
        <end position="77"/>
    </location>
</feature>
<evidence type="ECO:0000256" key="3">
    <source>
        <dbReference type="ARBA" id="ARBA00022884"/>
    </source>
</evidence>
<dbReference type="SMART" id="SM00360">
    <property type="entry name" value="RRM"/>
    <property type="match status" value="1"/>
</dbReference>
<dbReference type="PANTHER" id="PTHR10352">
    <property type="entry name" value="EUKARYOTIC TRANSLATION INITIATION FACTOR 3 SUBUNIT G"/>
    <property type="match status" value="1"/>
</dbReference>
<feature type="domain" description="RRM" evidence="8">
    <location>
        <begin position="265"/>
        <end position="343"/>
    </location>
</feature>
<feature type="compositionally biased region" description="Polar residues" evidence="7">
    <location>
        <begin position="23"/>
        <end position="32"/>
    </location>
</feature>
<evidence type="ECO:0000256" key="7">
    <source>
        <dbReference type="SAM" id="MobiDB-lite"/>
    </source>
</evidence>
<comment type="similarity">
    <text evidence="5">Belongs to the eIF-3 subunit G family.</text>
</comment>
<comment type="subcellular location">
    <subcellularLocation>
        <location evidence="5">Cytoplasm</location>
    </subcellularLocation>
</comment>
<evidence type="ECO:0000256" key="1">
    <source>
        <dbReference type="ARBA" id="ARBA00022490"/>
    </source>
</evidence>
<reference evidence="9 10" key="1">
    <citation type="journal article" date="2012" name="Genome Biol.">
        <title>Genome and low-iron response of an oceanic diatom adapted to chronic iron limitation.</title>
        <authorList>
            <person name="Lommer M."/>
            <person name="Specht M."/>
            <person name="Roy A.S."/>
            <person name="Kraemer L."/>
            <person name="Andreson R."/>
            <person name="Gutowska M.A."/>
            <person name="Wolf J."/>
            <person name="Bergner S.V."/>
            <person name="Schilhabel M.B."/>
            <person name="Klostermeier U.C."/>
            <person name="Beiko R.G."/>
            <person name="Rosenstiel P."/>
            <person name="Hippler M."/>
            <person name="Laroche J."/>
        </authorList>
    </citation>
    <scope>NUCLEOTIDE SEQUENCE [LARGE SCALE GENOMIC DNA]</scope>
    <source>
        <strain evidence="9 10">CCMP1005</strain>
    </source>
</reference>
<dbReference type="OrthoDB" id="1749473at2759"/>
<evidence type="ECO:0000256" key="2">
    <source>
        <dbReference type="ARBA" id="ARBA00022540"/>
    </source>
</evidence>
<evidence type="ECO:0000256" key="6">
    <source>
        <dbReference type="PROSITE-ProRule" id="PRU00176"/>
    </source>
</evidence>
<gene>
    <name evidence="9" type="ORF">THAOC_33975</name>
</gene>
<dbReference type="SUPFAM" id="SSF54928">
    <property type="entry name" value="RNA-binding domain, RBD"/>
    <property type="match status" value="1"/>
</dbReference>
<keyword evidence="10" id="KW-1185">Reference proteome</keyword>
<dbReference type="Gene3D" id="3.30.70.330">
    <property type="match status" value="1"/>
</dbReference>
<dbReference type="GO" id="GO:0003743">
    <property type="term" value="F:translation initiation factor activity"/>
    <property type="evidence" value="ECO:0007669"/>
    <property type="project" value="UniProtKB-UniRule"/>
</dbReference>
<dbReference type="eggNOG" id="KOG0122">
    <property type="taxonomic scope" value="Eukaryota"/>
</dbReference>
<evidence type="ECO:0000256" key="4">
    <source>
        <dbReference type="ARBA" id="ARBA00022917"/>
    </source>
</evidence>
<comment type="subunit">
    <text evidence="5">Component of the eukaryotic translation initiation factor 3 (eIF-3) complex.</text>
</comment>
<dbReference type="GO" id="GO:0016282">
    <property type="term" value="C:eukaryotic 43S preinitiation complex"/>
    <property type="evidence" value="ECO:0007669"/>
    <property type="project" value="UniProtKB-UniRule"/>
</dbReference>
<comment type="caution">
    <text evidence="9">The sequence shown here is derived from an EMBL/GenBank/DDBJ whole genome shotgun (WGS) entry which is preliminary data.</text>
</comment>
<dbReference type="InterPro" id="IPR035979">
    <property type="entry name" value="RBD_domain_sf"/>
</dbReference>
<dbReference type="InterPro" id="IPR000504">
    <property type="entry name" value="RRM_dom"/>
</dbReference>
<evidence type="ECO:0000313" key="9">
    <source>
        <dbReference type="EMBL" id="EJK47313.1"/>
    </source>
</evidence>
<organism evidence="9 10">
    <name type="scientific">Thalassiosira oceanica</name>
    <name type="common">Marine diatom</name>
    <dbReference type="NCBI Taxonomy" id="159749"/>
    <lineage>
        <taxon>Eukaryota</taxon>
        <taxon>Sar</taxon>
        <taxon>Stramenopiles</taxon>
        <taxon>Ochrophyta</taxon>
        <taxon>Bacillariophyta</taxon>
        <taxon>Coscinodiscophyceae</taxon>
        <taxon>Thalassiosirophycidae</taxon>
        <taxon>Thalassiosirales</taxon>
        <taxon>Thalassiosiraceae</taxon>
        <taxon>Thalassiosira</taxon>
    </lineage>
</organism>
<dbReference type="GO" id="GO:0033290">
    <property type="term" value="C:eukaryotic 48S preinitiation complex"/>
    <property type="evidence" value="ECO:0007669"/>
    <property type="project" value="UniProtKB-UniRule"/>
</dbReference>
<dbReference type="OMA" id="VIEYRID"/>
<accession>K0R393</accession>
<feature type="compositionally biased region" description="Acidic residues" evidence="7">
    <location>
        <begin position="10"/>
        <end position="20"/>
    </location>
</feature>
<keyword evidence="1 5" id="KW-0963">Cytoplasm</keyword>
<protein>
    <recommendedName>
        <fullName evidence="5">Eukaryotic translation initiation factor 3 subunit G</fullName>
        <shortName evidence="5">eIF3g</shortName>
    </recommendedName>
    <alternativeName>
        <fullName evidence="5">Eukaryotic translation initiation factor 3 RNA-binding subunit</fullName>
        <shortName evidence="5">eIF-3 RNA-binding subunit</shortName>
    </alternativeName>
    <alternativeName>
        <fullName evidence="5">Eukaryotic translation initiation factor 3 subunit 4</fullName>
    </alternativeName>
</protein>
<dbReference type="InterPro" id="IPR034240">
    <property type="entry name" value="eIF3G_RRM"/>
</dbReference>
<keyword evidence="2 5" id="KW-0396">Initiation factor</keyword>
<name>K0R393_THAOC</name>
<comment type="function">
    <text evidence="5">RNA-binding component of the eukaryotic translation initiation factor 3 (eIF-3) complex, which is involved in protein synthesis of a specialized repertoire of mRNAs and, together with other initiation factors, stimulates binding of mRNA and methionyl-tRNAi to the 40S ribosome. The eIF-3 complex specifically targets and initiates translation of a subset of mRNAs involved in cell proliferation. This subunit can bind 18S rRNA.</text>
</comment>
<evidence type="ECO:0000313" key="10">
    <source>
        <dbReference type="Proteomes" id="UP000266841"/>
    </source>
</evidence>
<feature type="compositionally biased region" description="Gly residues" evidence="7">
    <location>
        <begin position="216"/>
        <end position="226"/>
    </location>
</feature>
<proteinExistence type="inferred from homology"/>
<evidence type="ECO:0000256" key="5">
    <source>
        <dbReference type="HAMAP-Rule" id="MF_03006"/>
    </source>
</evidence>
<dbReference type="AlphaFoldDB" id="K0R393"/>
<keyword evidence="3 6" id="KW-0694">RNA-binding</keyword>
<feature type="region of interest" description="Disordered" evidence="7">
    <location>
        <begin position="89"/>
        <end position="116"/>
    </location>
</feature>
<dbReference type="InterPro" id="IPR012677">
    <property type="entry name" value="Nucleotide-bd_a/b_plait_sf"/>
</dbReference>
<feature type="compositionally biased region" description="Basic and acidic residues" evidence="7">
    <location>
        <begin position="255"/>
        <end position="264"/>
    </location>
</feature>
<feature type="compositionally biased region" description="Polar residues" evidence="7">
    <location>
        <begin position="91"/>
        <end position="112"/>
    </location>
</feature>
<dbReference type="GO" id="GO:0005852">
    <property type="term" value="C:eukaryotic translation initiation factor 3 complex"/>
    <property type="evidence" value="ECO:0007669"/>
    <property type="project" value="UniProtKB-UniRule"/>
</dbReference>
<keyword evidence="4 5" id="KW-0648">Protein biosynthesis</keyword>
<dbReference type="PROSITE" id="PS50102">
    <property type="entry name" value="RRM"/>
    <property type="match status" value="1"/>
</dbReference>
<feature type="region of interest" description="Disordered" evidence="7">
    <location>
        <begin position="343"/>
        <end position="368"/>
    </location>
</feature>
<sequence length="384" mass="41721">MAPATRWGDDADSSDDEEPMMTEASQPSTSEAPSGKGITVPPTHTSRVDSKGIKTVTSYRLDPANPQPAAQDHHKDPCHLRQVSVFRGQKESTGSLSRGNCRVSNHPSTSVRTPRAARPTLNLRRVRENKAVTVRRKWRKFGQAAIDEDQSNVTIQSRDDIYMEDPNADVDLQEEDVGKAIAGNLNAFWAKQNMRNLQRKYDVDGDDAGKEDGGWTQVGGAGGGGNKYVPPSARGGGGGMGGKSLEAMAASAPEGGRDNRDRDQNTLRVTNISEEASEADLQDLFSPFGRISRVYLAKDKETMQSRGFAFVSFVHREDAARAMDKLQGHGYDHLILKLEWARPSAPKDPGSSGTQFRSGYGKALAQDTKEKVSFASNLTTGTGR</sequence>